<feature type="transmembrane region" description="Helical" evidence="10">
    <location>
        <begin position="27"/>
        <end position="45"/>
    </location>
</feature>
<keyword evidence="6 10" id="KW-1133">Transmembrane helix</keyword>
<sequence>MSSLSTKLGGNVSLNNFTKAAELKKRIFFVFLILVIYRIGSYIPLPGIDPLALSELVDSQSGGLLGMFNMFTGGAVGRLSIFTLNIMPYITASIIMQLMTVISSEIGALKKEGESGRKKIAQYTRYLTVCLALFQGYGIAIGIEKMTTSYGSVVLFPGYFFRVVAMFSLVGGTLFVMWLSEQITVKGIGNGSSLIIFTGIVSGLPTAIAAFFEMGRTGALSTFVILLIIGLVFGLIFLIVLMEKAQRRILVQYPKRQVGNKVYGGESSHLPLKINTSGVIPPIFASSLLLFPATIAGFSQSMEVGGWRQFIAENFSHGKPIYIVLNILLIVFFSFFYTSIVFNPDETAENLRKNGGIVLGRRPGKNTAEYFDYILTRLTVIGATYICAVCIIPEILISKYSIPFYLGGTSLLIVVNVVIDIFSQIQTHLLTKQYEGLIKKSKLRGVK</sequence>
<evidence type="ECO:0000256" key="8">
    <source>
        <dbReference type="ARBA" id="ARBA00023136"/>
    </source>
</evidence>
<evidence type="ECO:0000256" key="2">
    <source>
        <dbReference type="ARBA" id="ARBA00005751"/>
    </source>
</evidence>
<evidence type="ECO:0000256" key="1">
    <source>
        <dbReference type="ARBA" id="ARBA00004141"/>
    </source>
</evidence>
<dbReference type="PANTHER" id="PTHR10906">
    <property type="entry name" value="SECY/SEC61-ALPHA FAMILY MEMBER"/>
    <property type="match status" value="1"/>
</dbReference>
<gene>
    <name evidence="14" type="primary">secY_2</name>
    <name evidence="10" type="synonym">secY</name>
    <name evidence="14" type="ORF">NF27_CG00230</name>
</gene>
<dbReference type="PATRIC" id="fig|86105.3.peg.257"/>
<dbReference type="RefSeq" id="WP_039455066.1">
    <property type="nucleotide sequence ID" value="NZ_JSWE01000058.1"/>
</dbReference>
<evidence type="ECO:0000256" key="7">
    <source>
        <dbReference type="ARBA" id="ARBA00023010"/>
    </source>
</evidence>
<evidence type="ECO:0000313" key="15">
    <source>
        <dbReference type="Proteomes" id="UP000031258"/>
    </source>
</evidence>
<feature type="transmembrane region" description="Helical" evidence="10">
    <location>
        <begin position="191"/>
        <end position="212"/>
    </location>
</feature>
<keyword evidence="15" id="KW-1185">Reference proteome</keyword>
<organism evidence="14 15">
    <name type="scientific">Candidatus Jidaibacter acanthamoebae</name>
    <dbReference type="NCBI Taxonomy" id="86105"/>
    <lineage>
        <taxon>Bacteria</taxon>
        <taxon>Pseudomonadati</taxon>
        <taxon>Pseudomonadota</taxon>
        <taxon>Alphaproteobacteria</taxon>
        <taxon>Rickettsiales</taxon>
        <taxon>Candidatus Midichloriaceae</taxon>
        <taxon>Candidatus Jidaibacter</taxon>
    </lineage>
</organism>
<keyword evidence="7 10" id="KW-0811">Translocation</keyword>
<dbReference type="PIRSF" id="PIRSF004557">
    <property type="entry name" value="SecY"/>
    <property type="match status" value="1"/>
</dbReference>
<comment type="subcellular location">
    <subcellularLocation>
        <location evidence="10">Cell membrane</location>
        <topology evidence="10">Multi-pass membrane protein</topology>
    </subcellularLocation>
    <subcellularLocation>
        <location evidence="1 12">Membrane</location>
        <topology evidence="1 12">Multi-pass membrane protein</topology>
    </subcellularLocation>
</comment>
<dbReference type="InterPro" id="IPR026593">
    <property type="entry name" value="SecY"/>
</dbReference>
<dbReference type="InterPro" id="IPR023201">
    <property type="entry name" value="SecY_dom_sf"/>
</dbReference>
<dbReference type="FunFam" id="1.10.3370.10:FF:000001">
    <property type="entry name" value="Preprotein translocase subunit SecY"/>
    <property type="match status" value="1"/>
</dbReference>
<feature type="transmembrane region" description="Helical" evidence="10">
    <location>
        <begin position="218"/>
        <end position="241"/>
    </location>
</feature>
<keyword evidence="3 10" id="KW-0813">Transport</keyword>
<feature type="transmembrane region" description="Helical" evidence="10">
    <location>
        <begin position="279"/>
        <end position="301"/>
    </location>
</feature>
<dbReference type="GO" id="GO:0065002">
    <property type="term" value="P:intracellular protein transmembrane transport"/>
    <property type="evidence" value="ECO:0007669"/>
    <property type="project" value="UniProtKB-UniRule"/>
</dbReference>
<evidence type="ECO:0000256" key="12">
    <source>
        <dbReference type="RuleBase" id="RU003484"/>
    </source>
</evidence>
<comment type="subunit">
    <text evidence="10">Component of the Sec protein translocase complex. Heterotrimer consisting of SecY, SecE and SecG subunits. The heterotrimers can form oligomers, although 1 heterotrimer is thought to be able to translocate proteins. Interacts with the ribosome. Interacts with SecDF, and other proteins may be involved. Interacts with SecA.</text>
</comment>
<dbReference type="PRINTS" id="PR00303">
    <property type="entry name" value="SECYTRNLCASE"/>
</dbReference>
<comment type="function">
    <text evidence="10 11">The central subunit of the protein translocation channel SecYEG. Consists of two halves formed by TMs 1-5 and 6-10. These two domains form a lateral gate at the front which open onto the bilayer between TMs 2 and 7, and are clamped together by SecE at the back. The channel is closed by both a pore ring composed of hydrophobic SecY resides and a short helix (helix 2A) on the extracellular side of the membrane which forms a plug. The plug probably moves laterally to allow the channel to open. The ring and the pore may move independently.</text>
</comment>
<evidence type="ECO:0000256" key="6">
    <source>
        <dbReference type="ARBA" id="ARBA00022989"/>
    </source>
</evidence>
<comment type="similarity">
    <text evidence="2 10 13">Belongs to the SecY/SEC61-alpha family.</text>
</comment>
<dbReference type="Proteomes" id="UP000031258">
    <property type="component" value="Unassembled WGS sequence"/>
</dbReference>
<name>A0A0C1QP58_9RICK</name>
<dbReference type="OrthoDB" id="9809248at2"/>
<evidence type="ECO:0000256" key="11">
    <source>
        <dbReference type="RuleBase" id="RU000537"/>
    </source>
</evidence>
<comment type="caution">
    <text evidence="10">Lacks conserved residue(s) required for the propagation of feature annotation.</text>
</comment>
<evidence type="ECO:0000313" key="14">
    <source>
        <dbReference type="EMBL" id="KIE05843.1"/>
    </source>
</evidence>
<comment type="caution">
    <text evidence="14">The sequence shown here is derived from an EMBL/GenBank/DDBJ whole genome shotgun (WGS) entry which is preliminary data.</text>
</comment>
<evidence type="ECO:0000256" key="9">
    <source>
        <dbReference type="ARBA" id="ARBA00039733"/>
    </source>
</evidence>
<proteinExistence type="inferred from homology"/>
<keyword evidence="10" id="KW-1003">Cell membrane</keyword>
<feature type="transmembrane region" description="Helical" evidence="10">
    <location>
        <begin position="370"/>
        <end position="396"/>
    </location>
</feature>
<dbReference type="PROSITE" id="PS00756">
    <property type="entry name" value="SECY_2"/>
    <property type="match status" value="1"/>
</dbReference>
<keyword evidence="4 10" id="KW-0812">Transmembrane</keyword>
<dbReference type="PROSITE" id="PS00755">
    <property type="entry name" value="SECY_1"/>
    <property type="match status" value="1"/>
</dbReference>
<dbReference type="AlphaFoldDB" id="A0A0C1QP58"/>
<dbReference type="SUPFAM" id="SSF103491">
    <property type="entry name" value="Preprotein translocase SecY subunit"/>
    <property type="match status" value="1"/>
</dbReference>
<feature type="transmembrane region" description="Helical" evidence="10">
    <location>
        <begin position="123"/>
        <end position="143"/>
    </location>
</feature>
<evidence type="ECO:0000256" key="4">
    <source>
        <dbReference type="ARBA" id="ARBA00022692"/>
    </source>
</evidence>
<dbReference type="HAMAP" id="MF_01465">
    <property type="entry name" value="SecY"/>
    <property type="match status" value="1"/>
</dbReference>
<evidence type="ECO:0000256" key="5">
    <source>
        <dbReference type="ARBA" id="ARBA00022927"/>
    </source>
</evidence>
<keyword evidence="8 10" id="KW-0472">Membrane</keyword>
<feature type="transmembrane region" description="Helical" evidence="10">
    <location>
        <begin position="402"/>
        <end position="422"/>
    </location>
</feature>
<protein>
    <recommendedName>
        <fullName evidence="9 10">Protein translocase subunit SecY</fullName>
    </recommendedName>
</protein>
<evidence type="ECO:0000256" key="13">
    <source>
        <dbReference type="RuleBase" id="RU004349"/>
    </source>
</evidence>
<evidence type="ECO:0000256" key="3">
    <source>
        <dbReference type="ARBA" id="ARBA00022448"/>
    </source>
</evidence>
<keyword evidence="5 10" id="KW-0653">Protein transport</keyword>
<dbReference type="GO" id="GO:0006605">
    <property type="term" value="P:protein targeting"/>
    <property type="evidence" value="ECO:0007669"/>
    <property type="project" value="UniProtKB-UniRule"/>
</dbReference>
<dbReference type="GO" id="GO:0043952">
    <property type="term" value="P:protein transport by the Sec complex"/>
    <property type="evidence" value="ECO:0007669"/>
    <property type="project" value="UniProtKB-UniRule"/>
</dbReference>
<dbReference type="EMBL" id="JSWE01000058">
    <property type="protein sequence ID" value="KIE05843.1"/>
    <property type="molecule type" value="Genomic_DNA"/>
</dbReference>
<dbReference type="Pfam" id="PF00344">
    <property type="entry name" value="SecY"/>
    <property type="match status" value="1"/>
</dbReference>
<dbReference type="NCBIfam" id="TIGR00967">
    <property type="entry name" value="3a0501s007"/>
    <property type="match status" value="1"/>
</dbReference>
<dbReference type="STRING" id="86105.NF27_CG00230"/>
<feature type="transmembrane region" description="Helical" evidence="10">
    <location>
        <begin position="159"/>
        <end position="179"/>
    </location>
</feature>
<feature type="transmembrane region" description="Helical" evidence="10">
    <location>
        <begin position="321"/>
        <end position="342"/>
    </location>
</feature>
<dbReference type="Gene3D" id="1.10.3370.10">
    <property type="entry name" value="SecY subunit domain"/>
    <property type="match status" value="1"/>
</dbReference>
<dbReference type="InterPro" id="IPR002208">
    <property type="entry name" value="SecY/SEC61-alpha"/>
</dbReference>
<evidence type="ECO:0000256" key="10">
    <source>
        <dbReference type="HAMAP-Rule" id="MF_01465"/>
    </source>
</evidence>
<reference evidence="14 15" key="1">
    <citation type="submission" date="2014-11" db="EMBL/GenBank/DDBJ databases">
        <title>A Rickettsiales Symbiont of Amoebae With Ancient Features.</title>
        <authorList>
            <person name="Schulz F."/>
            <person name="Martijn J."/>
            <person name="Wascher F."/>
            <person name="Kostanjsek R."/>
            <person name="Ettema T.J."/>
            <person name="Horn M."/>
        </authorList>
    </citation>
    <scope>NUCLEOTIDE SEQUENCE [LARGE SCALE GENOMIC DNA]</scope>
    <source>
        <strain evidence="14 15">UWC36</strain>
    </source>
</reference>
<accession>A0A0C1QP58</accession>
<dbReference type="InterPro" id="IPR030659">
    <property type="entry name" value="SecY_CS"/>
</dbReference>
<dbReference type="GO" id="GO:0005886">
    <property type="term" value="C:plasma membrane"/>
    <property type="evidence" value="ECO:0007669"/>
    <property type="project" value="UniProtKB-SubCell"/>
</dbReference>